<dbReference type="Gene3D" id="2.70.98.10">
    <property type="match status" value="1"/>
</dbReference>
<evidence type="ECO:0000313" key="2">
    <source>
        <dbReference type="Proteomes" id="UP001461341"/>
    </source>
</evidence>
<organism evidence="1 2">
    <name type="scientific">Thermatribacter velox</name>
    <dbReference type="NCBI Taxonomy" id="3039681"/>
    <lineage>
        <taxon>Bacteria</taxon>
        <taxon>Pseudomonadati</taxon>
        <taxon>Atribacterota</taxon>
        <taxon>Atribacteria</taxon>
        <taxon>Atribacterales</taxon>
        <taxon>Thermatribacteraceae</taxon>
        <taxon>Thermatribacter</taxon>
    </lineage>
</organism>
<dbReference type="Pfam" id="PF14486">
    <property type="entry name" value="DUF4432"/>
    <property type="match status" value="1"/>
</dbReference>
<dbReference type="RefSeq" id="WP_369018809.1">
    <property type="nucleotide sequence ID" value="NZ_CP121689.1"/>
</dbReference>
<sequence length="362" mass="40901">MAFLFGKELTREEILKRVGDISQIGGVRLACLADGVERGVRIAEVNTGGGLYYTVLLDRGMDIAWTSYKGISIAWRSATGNLSPFFFEPEGLGWLRGFHGGLMNTCGLTYHGAPCKDESTHPFLEEEELGLHGRASFTPASCVWADGEWQGDQYIFWVQGKVREAIVFGDKLVLHRKIWGRLGENVIYIEDRVRNEGSQDSPFMILYHVNVGYPVLDEGSRLLLPVTKTVPRDKHAEAGKDEWDRFTVPQKGYFEKVYLHYPKTLEDGKSASLLLNEKIQLGIYLKFDVQALPYFTEWKMLGEGEYVLGMEPGNAFPLGRSKERSEGRLQFLKPGEEKRITLEIGVLDTADQIKRFCEYLGV</sequence>
<dbReference type="EMBL" id="CP121689">
    <property type="protein sequence ID" value="WZL76644.1"/>
    <property type="molecule type" value="Genomic_DNA"/>
</dbReference>
<protein>
    <submittedName>
        <fullName evidence="1">Aldose 1-epimerase family protein</fullName>
    </submittedName>
</protein>
<reference evidence="1 2" key="1">
    <citation type="submission" date="2023-03" db="EMBL/GenBank/DDBJ databases">
        <title>Novel Species.</title>
        <authorList>
            <person name="Ma S."/>
        </authorList>
    </citation>
    <scope>NUCLEOTIDE SEQUENCE [LARGE SCALE GENOMIC DNA]</scope>
    <source>
        <strain evidence="1 2">B11</strain>
    </source>
</reference>
<keyword evidence="2" id="KW-1185">Reference proteome</keyword>
<dbReference type="InterPro" id="IPR027839">
    <property type="entry name" value="DUF4432"/>
</dbReference>
<gene>
    <name evidence="1" type="ORF">QBE54_02610</name>
</gene>
<accession>A0ABZ2YCC1</accession>
<dbReference type="InterPro" id="IPR014718">
    <property type="entry name" value="GH-type_carb-bd"/>
</dbReference>
<proteinExistence type="predicted"/>
<dbReference type="CDD" id="cd09023">
    <property type="entry name" value="Aldose_epim_Ec_c4013"/>
    <property type="match status" value="1"/>
</dbReference>
<dbReference type="Proteomes" id="UP001461341">
    <property type="component" value="Chromosome"/>
</dbReference>
<name>A0ABZ2YCC1_9BACT</name>
<evidence type="ECO:0000313" key="1">
    <source>
        <dbReference type="EMBL" id="WZL76644.1"/>
    </source>
</evidence>